<evidence type="ECO:0000313" key="1">
    <source>
        <dbReference type="EMBL" id="KTD67815.1"/>
    </source>
</evidence>
<comment type="caution">
    <text evidence="1">The sequence shown here is derived from an EMBL/GenBank/DDBJ whole genome shotgun (WGS) entry which is preliminary data.</text>
</comment>
<dbReference type="Proteomes" id="UP000054926">
    <property type="component" value="Unassembled WGS sequence"/>
</dbReference>
<sequence>MNIAVIPRYARDDDEHCCTMLQQVGWAVKPSIVELILSSVHHETPTVSSLNKCLSIGLKERNILALLHTGA</sequence>
<dbReference type="AlphaFoldDB" id="A0A0W0ZFL5"/>
<proteinExistence type="predicted"/>
<protein>
    <submittedName>
        <fullName evidence="1">Uncharacterized protein</fullName>
    </submittedName>
</protein>
<dbReference type="STRING" id="947033.Lste_0973"/>
<dbReference type="EMBL" id="LNYY01000019">
    <property type="protein sequence ID" value="KTD67815.1"/>
    <property type="molecule type" value="Genomic_DNA"/>
</dbReference>
<reference evidence="1 2" key="1">
    <citation type="submission" date="2015-11" db="EMBL/GenBank/DDBJ databases">
        <title>Genomic analysis of 38 Legionella species identifies large and diverse effector repertoires.</title>
        <authorList>
            <person name="Burstein D."/>
            <person name="Amaro F."/>
            <person name="Zusman T."/>
            <person name="Lifshitz Z."/>
            <person name="Cohen O."/>
            <person name="Gilbert J.A."/>
            <person name="Pupko T."/>
            <person name="Shuman H.A."/>
            <person name="Segal G."/>
        </authorList>
    </citation>
    <scope>NUCLEOTIDE SEQUENCE [LARGE SCALE GENOMIC DNA]</scope>
    <source>
        <strain evidence="1 2">IMVS3376</strain>
    </source>
</reference>
<accession>A0A0W0ZFL5</accession>
<dbReference type="PATRIC" id="fig|947033.5.peg.1037"/>
<name>A0A0W0ZFL5_9GAMM</name>
<organism evidence="1 2">
    <name type="scientific">Legionella steelei</name>
    <dbReference type="NCBI Taxonomy" id="947033"/>
    <lineage>
        <taxon>Bacteria</taxon>
        <taxon>Pseudomonadati</taxon>
        <taxon>Pseudomonadota</taxon>
        <taxon>Gammaproteobacteria</taxon>
        <taxon>Legionellales</taxon>
        <taxon>Legionellaceae</taxon>
        <taxon>Legionella</taxon>
    </lineage>
</organism>
<evidence type="ECO:0000313" key="2">
    <source>
        <dbReference type="Proteomes" id="UP000054926"/>
    </source>
</evidence>
<keyword evidence="2" id="KW-1185">Reference proteome</keyword>
<gene>
    <name evidence="1" type="ORF">Lste_0973</name>
</gene>